<accession>A0ABD2WMX0</accession>
<dbReference type="Proteomes" id="UP001627154">
    <property type="component" value="Unassembled WGS sequence"/>
</dbReference>
<evidence type="ECO:0000313" key="3">
    <source>
        <dbReference type="Proteomes" id="UP001627154"/>
    </source>
</evidence>
<organism evidence="2 3">
    <name type="scientific">Trichogramma kaykai</name>
    <dbReference type="NCBI Taxonomy" id="54128"/>
    <lineage>
        <taxon>Eukaryota</taxon>
        <taxon>Metazoa</taxon>
        <taxon>Ecdysozoa</taxon>
        <taxon>Arthropoda</taxon>
        <taxon>Hexapoda</taxon>
        <taxon>Insecta</taxon>
        <taxon>Pterygota</taxon>
        <taxon>Neoptera</taxon>
        <taxon>Endopterygota</taxon>
        <taxon>Hymenoptera</taxon>
        <taxon>Apocrita</taxon>
        <taxon>Proctotrupomorpha</taxon>
        <taxon>Chalcidoidea</taxon>
        <taxon>Trichogrammatidae</taxon>
        <taxon>Trichogramma</taxon>
    </lineage>
</organism>
<evidence type="ECO:0000256" key="1">
    <source>
        <dbReference type="SAM" id="MobiDB-lite"/>
    </source>
</evidence>
<dbReference type="EMBL" id="JBJJXI010000092">
    <property type="protein sequence ID" value="KAL3394311.1"/>
    <property type="molecule type" value="Genomic_DNA"/>
</dbReference>
<comment type="caution">
    <text evidence="2">The sequence shown here is derived from an EMBL/GenBank/DDBJ whole genome shotgun (WGS) entry which is preliminary data.</text>
</comment>
<keyword evidence="3" id="KW-1185">Reference proteome</keyword>
<gene>
    <name evidence="2" type="ORF">TKK_011331</name>
</gene>
<reference evidence="2 3" key="1">
    <citation type="journal article" date="2024" name="bioRxiv">
        <title>A reference genome for Trichogramma kaykai: A tiny desert-dwelling parasitoid wasp with competing sex-ratio distorters.</title>
        <authorList>
            <person name="Culotta J."/>
            <person name="Lindsey A.R."/>
        </authorList>
    </citation>
    <scope>NUCLEOTIDE SEQUENCE [LARGE SCALE GENOMIC DNA]</scope>
    <source>
        <strain evidence="2 3">KSX58</strain>
    </source>
</reference>
<protein>
    <submittedName>
        <fullName evidence="2">Uncharacterized protein</fullName>
    </submittedName>
</protein>
<sequence length="75" mass="8585">MLEHSRRSCPTPADPEVADENSRPMSSIRSSCMERLSGDARRRRRPTSVKQKLYIDEPACALSVVDHTFHTTRRT</sequence>
<dbReference type="AlphaFoldDB" id="A0ABD2WMX0"/>
<evidence type="ECO:0000313" key="2">
    <source>
        <dbReference type="EMBL" id="KAL3394311.1"/>
    </source>
</evidence>
<feature type="region of interest" description="Disordered" evidence="1">
    <location>
        <begin position="1"/>
        <end position="50"/>
    </location>
</feature>
<name>A0ABD2WMX0_9HYME</name>
<proteinExistence type="predicted"/>